<evidence type="ECO:0000313" key="4">
    <source>
        <dbReference type="Proteomes" id="UP001174909"/>
    </source>
</evidence>
<gene>
    <name evidence="3" type="ORF">GBAR_LOCUS5788</name>
</gene>
<comment type="caution">
    <text evidence="3">The sequence shown here is derived from an EMBL/GenBank/DDBJ whole genome shotgun (WGS) entry which is preliminary data.</text>
</comment>
<feature type="transmembrane region" description="Helical" evidence="2">
    <location>
        <begin position="12"/>
        <end position="30"/>
    </location>
</feature>
<dbReference type="SUPFAM" id="SSF55486">
    <property type="entry name" value="Metalloproteases ('zincins'), catalytic domain"/>
    <property type="match status" value="1"/>
</dbReference>
<accession>A0AA35RBM2</accession>
<proteinExistence type="predicted"/>
<evidence type="ECO:0000256" key="2">
    <source>
        <dbReference type="SAM" id="Phobius"/>
    </source>
</evidence>
<protein>
    <submittedName>
        <fullName evidence="3">Uncharacterized protein</fullName>
    </submittedName>
</protein>
<name>A0AA35RBM2_GEOBA</name>
<reference evidence="3" key="1">
    <citation type="submission" date="2023-03" db="EMBL/GenBank/DDBJ databases">
        <authorList>
            <person name="Steffen K."/>
            <person name="Cardenas P."/>
        </authorList>
    </citation>
    <scope>NUCLEOTIDE SEQUENCE</scope>
</reference>
<dbReference type="EMBL" id="CASHTH010000847">
    <property type="protein sequence ID" value="CAI8008459.1"/>
    <property type="molecule type" value="Genomic_DNA"/>
</dbReference>
<dbReference type="Proteomes" id="UP001174909">
    <property type="component" value="Unassembled WGS sequence"/>
</dbReference>
<evidence type="ECO:0000256" key="1">
    <source>
        <dbReference type="SAM" id="MobiDB-lite"/>
    </source>
</evidence>
<evidence type="ECO:0000313" key="3">
    <source>
        <dbReference type="EMBL" id="CAI8008459.1"/>
    </source>
</evidence>
<keyword evidence="2" id="KW-0812">Transmembrane</keyword>
<organism evidence="3 4">
    <name type="scientific">Geodia barretti</name>
    <name type="common">Barrett's horny sponge</name>
    <dbReference type="NCBI Taxonomy" id="519541"/>
    <lineage>
        <taxon>Eukaryota</taxon>
        <taxon>Metazoa</taxon>
        <taxon>Porifera</taxon>
        <taxon>Demospongiae</taxon>
        <taxon>Heteroscleromorpha</taxon>
        <taxon>Tetractinellida</taxon>
        <taxon>Astrophorina</taxon>
        <taxon>Geodiidae</taxon>
        <taxon>Geodia</taxon>
    </lineage>
</organism>
<keyword evidence="4" id="KW-1185">Reference proteome</keyword>
<feature type="region of interest" description="Disordered" evidence="1">
    <location>
        <begin position="60"/>
        <end position="84"/>
    </location>
</feature>
<keyword evidence="2" id="KW-0472">Membrane</keyword>
<keyword evidence="2" id="KW-1133">Transmembrane helix</keyword>
<dbReference type="AlphaFoldDB" id="A0AA35RBM2"/>
<sequence>MRRLLGTFAPYLITGLALLLGYLVLTGYLLPRMSEPRETSPAVQLSTAVATTAQSTFLPTPALNTPAASSTPATVPSLTGSSPAFTPPQGFSELENADQLERTDAKAAHALRALPWIRDGVEEEEREAAETLIFYAATDSSLFWDLESKTWLSTEAPRDLEEILGDVDNILALDPTSARKIVAMPFLDTLEPPDLLAMESLARLVHSDLNAFHWIMAHPNVSDGITDEEAPVVALLAGINRTNPALLETVLDDSLVTVERRDISLPLAGSVTLAVIRTQPGATGTMDLLEHAVRISEKLIGEPFPVQYVALFFEDAVVSSYTGTNFGTHAAILSKYDREGVDLADDQAGEIIAHEVAHFYWAGAKMWLDEGAAEFTAAVSEYARTGRPLEPDHYPCSQAANIVALEAQESTLGNEGSVCNYALGERLFFDLYRNLGEDSFRRGFRRLYLALEERDDAGAKPAGIDEIRQVFNEEADLSTNPQTEALLDTRPVVAELPTVNGWINRAYVSLLEGGAPVSAFPLSSVADRVWLTLEYSHDYAGPPQELTFEVVENYEDGFPYRRNSLTIQADRRYSGGVQWISVGPGAEQVWAIGRHWIYVYHEGRKVAEVQFEVVP</sequence>